<evidence type="ECO:0000313" key="1">
    <source>
        <dbReference type="EMBL" id="KKL56310.1"/>
    </source>
</evidence>
<gene>
    <name evidence="1" type="ORF">LCGC14_2246660</name>
</gene>
<dbReference type="AlphaFoldDB" id="A0A0F9FGF6"/>
<sequence>MKFKRTAILASIMLVAIGGLA</sequence>
<organism evidence="1">
    <name type="scientific">marine sediment metagenome</name>
    <dbReference type="NCBI Taxonomy" id="412755"/>
    <lineage>
        <taxon>unclassified sequences</taxon>
        <taxon>metagenomes</taxon>
        <taxon>ecological metagenomes</taxon>
    </lineage>
</organism>
<dbReference type="EMBL" id="LAZR01030538">
    <property type="protein sequence ID" value="KKL56310.1"/>
    <property type="molecule type" value="Genomic_DNA"/>
</dbReference>
<name>A0A0F9FGF6_9ZZZZ</name>
<reference evidence="1" key="1">
    <citation type="journal article" date="2015" name="Nature">
        <title>Complex archaea that bridge the gap between prokaryotes and eukaryotes.</title>
        <authorList>
            <person name="Spang A."/>
            <person name="Saw J.H."/>
            <person name="Jorgensen S.L."/>
            <person name="Zaremba-Niedzwiedzka K."/>
            <person name="Martijn J."/>
            <person name="Lind A.E."/>
            <person name="van Eijk R."/>
            <person name="Schleper C."/>
            <person name="Guy L."/>
            <person name="Ettema T.J."/>
        </authorList>
    </citation>
    <scope>NUCLEOTIDE SEQUENCE</scope>
</reference>
<protein>
    <submittedName>
        <fullName evidence="1">Uncharacterized protein</fullName>
    </submittedName>
</protein>
<accession>A0A0F9FGF6</accession>
<feature type="non-terminal residue" evidence="1">
    <location>
        <position position="21"/>
    </location>
</feature>
<proteinExistence type="predicted"/>
<comment type="caution">
    <text evidence="1">The sequence shown here is derived from an EMBL/GenBank/DDBJ whole genome shotgun (WGS) entry which is preliminary data.</text>
</comment>